<keyword evidence="4 5" id="KW-0694">RNA-binding</keyword>
<dbReference type="SUPFAM" id="SSF53335">
    <property type="entry name" value="S-adenosyl-L-methionine-dependent methyltransferases"/>
    <property type="match status" value="1"/>
</dbReference>
<accession>N1V3U2</accession>
<dbReference type="PANTHER" id="PTHR22807">
    <property type="entry name" value="NOP2 YEAST -RELATED NOL1/NOP2/FMU SUN DOMAIN-CONTAINING"/>
    <property type="match status" value="1"/>
</dbReference>
<evidence type="ECO:0000256" key="4">
    <source>
        <dbReference type="ARBA" id="ARBA00022884"/>
    </source>
</evidence>
<keyword evidence="1 5" id="KW-0489">Methyltransferase</keyword>
<dbReference type="InterPro" id="IPR029063">
    <property type="entry name" value="SAM-dependent_MTases_sf"/>
</dbReference>
<keyword evidence="9" id="KW-1185">Reference proteome</keyword>
<comment type="caution">
    <text evidence="8">The sequence shown here is derived from an EMBL/GenBank/DDBJ whole genome shotgun (WGS) entry which is preliminary data.</text>
</comment>
<feature type="domain" description="SAM-dependent MTase RsmB/NOP-type" evidence="7">
    <location>
        <begin position="209"/>
        <end position="505"/>
    </location>
</feature>
<dbReference type="PROSITE" id="PS51686">
    <property type="entry name" value="SAM_MT_RSMB_NOP"/>
    <property type="match status" value="1"/>
</dbReference>
<dbReference type="GO" id="GO:0001510">
    <property type="term" value="P:RNA methylation"/>
    <property type="evidence" value="ECO:0007669"/>
    <property type="project" value="InterPro"/>
</dbReference>
<evidence type="ECO:0000313" key="8">
    <source>
        <dbReference type="EMBL" id="EMY32913.1"/>
    </source>
</evidence>
<feature type="compositionally biased region" description="Polar residues" evidence="6">
    <location>
        <begin position="30"/>
        <end position="40"/>
    </location>
</feature>
<dbReference type="PRINTS" id="PR02008">
    <property type="entry name" value="RCMTFAMILY"/>
</dbReference>
<dbReference type="EMBL" id="ANPE02000220">
    <property type="protein sequence ID" value="EMY32913.1"/>
    <property type="molecule type" value="Genomic_DNA"/>
</dbReference>
<evidence type="ECO:0000259" key="7">
    <source>
        <dbReference type="PROSITE" id="PS51686"/>
    </source>
</evidence>
<feature type="binding site" evidence="5">
    <location>
        <begin position="311"/>
        <end position="317"/>
    </location>
    <ligand>
        <name>S-adenosyl-L-methionine</name>
        <dbReference type="ChEBI" id="CHEBI:59789"/>
    </ligand>
</feature>
<evidence type="ECO:0000256" key="2">
    <source>
        <dbReference type="ARBA" id="ARBA00022679"/>
    </source>
</evidence>
<sequence>MSAGENQPGGRRQRPGRRRDAAGRERNRPTSRSYTQSAPSERTRRADPARLVAFEVLRAVSDEDAYANLVLPGRIRQHRLDRRDAAFATELAYGALRSQGTYDAILSRCVDRPLDQLDPAVLDALRLGTHQLMAMRVPPHAALDQTVGLARAVIGAGPASLINAVLRKVSANDLAGWTAGLIPDGADPVAAAAVAQSHPEWIVRALRQALAGHGRSVEEIERLLEADNSAPVVNLIALPGLGDLQEAFDAGAQPGELVKDSATFSGGDVGRLESVRKGTTRVQDAGSQLVARALADADVEADGPERWLDLCAGPGGKAALLGALAAGRGATLLANEPAAHRAELVRQALRPVDHRVWDVRTGDGRDLGRLEPEGFDRVMVDAPCTGLGALRRRPESRWRRRPADVAQLAPLQRELLDSAIAAVKPGGLVAYVTCSPHIAETTAVVTDALRRHPEMELQDSAAALDAVSLPGKLEAGKAEGDGSTAQLWPHIHGTDAMFLSLLRKKSTVPGKD</sequence>
<proteinExistence type="inferred from homology"/>
<keyword evidence="2 5" id="KW-0808">Transferase</keyword>
<gene>
    <name evidence="8" type="ORF">D477_017625</name>
</gene>
<dbReference type="Pfam" id="PF01189">
    <property type="entry name" value="Methyltr_RsmB-F"/>
    <property type="match status" value="1"/>
</dbReference>
<feature type="binding site" evidence="5">
    <location>
        <position position="363"/>
    </location>
    <ligand>
        <name>S-adenosyl-L-methionine</name>
        <dbReference type="ChEBI" id="CHEBI:59789"/>
    </ligand>
</feature>
<evidence type="ECO:0000256" key="3">
    <source>
        <dbReference type="ARBA" id="ARBA00022691"/>
    </source>
</evidence>
<dbReference type="Gene3D" id="1.10.940.10">
    <property type="entry name" value="NusB-like"/>
    <property type="match status" value="1"/>
</dbReference>
<dbReference type="InterPro" id="IPR001678">
    <property type="entry name" value="MeTrfase_RsmB-F_NOP2_dom"/>
</dbReference>
<dbReference type="CDD" id="cd02440">
    <property type="entry name" value="AdoMet_MTases"/>
    <property type="match status" value="1"/>
</dbReference>
<dbReference type="InterPro" id="IPR023267">
    <property type="entry name" value="RCMT"/>
</dbReference>
<dbReference type="RefSeq" id="WP_005272523.1">
    <property type="nucleotide sequence ID" value="NZ_ANPE02000220.1"/>
</dbReference>
<reference evidence="8 9" key="1">
    <citation type="journal article" date="2013" name="Genome Announc.">
        <title>Draft Genome Sequence of Arthrobacter crystallopoietes Strain BAB-32, Revealing Genes for Bioremediation.</title>
        <authorList>
            <person name="Joshi M.N."/>
            <person name="Pandit A.S."/>
            <person name="Sharma A."/>
            <person name="Pandya R.V."/>
            <person name="Desai S.M."/>
            <person name="Saxena A.K."/>
            <person name="Bagatharia S.B."/>
        </authorList>
    </citation>
    <scope>NUCLEOTIDE SEQUENCE [LARGE SCALE GENOMIC DNA]</scope>
    <source>
        <strain evidence="8 9">BAB-32</strain>
    </source>
</reference>
<feature type="region of interest" description="Disordered" evidence="6">
    <location>
        <begin position="1"/>
        <end position="46"/>
    </location>
</feature>
<dbReference type="Proteomes" id="UP000010729">
    <property type="component" value="Unassembled WGS sequence"/>
</dbReference>
<feature type="binding site" evidence="5">
    <location>
        <position position="381"/>
    </location>
    <ligand>
        <name>S-adenosyl-L-methionine</name>
        <dbReference type="ChEBI" id="CHEBI:59789"/>
    </ligand>
</feature>
<dbReference type="OrthoDB" id="9810297at2"/>
<evidence type="ECO:0000256" key="5">
    <source>
        <dbReference type="PROSITE-ProRule" id="PRU01023"/>
    </source>
</evidence>
<evidence type="ECO:0000313" key="9">
    <source>
        <dbReference type="Proteomes" id="UP000010729"/>
    </source>
</evidence>
<dbReference type="InterPro" id="IPR006027">
    <property type="entry name" value="NusB_RsmB_TIM44"/>
</dbReference>
<evidence type="ECO:0000256" key="1">
    <source>
        <dbReference type="ARBA" id="ARBA00022603"/>
    </source>
</evidence>
<comment type="similarity">
    <text evidence="5">Belongs to the class I-like SAM-binding methyltransferase superfamily. RsmB/NOP family.</text>
</comment>
<dbReference type="GO" id="GO:0006355">
    <property type="term" value="P:regulation of DNA-templated transcription"/>
    <property type="evidence" value="ECO:0007669"/>
    <property type="project" value="InterPro"/>
</dbReference>
<dbReference type="GO" id="GO:0003723">
    <property type="term" value="F:RNA binding"/>
    <property type="evidence" value="ECO:0007669"/>
    <property type="project" value="UniProtKB-UniRule"/>
</dbReference>
<dbReference type="Pfam" id="PF01029">
    <property type="entry name" value="NusB"/>
    <property type="match status" value="1"/>
</dbReference>
<keyword evidence="3 5" id="KW-0949">S-adenosyl-L-methionine</keyword>
<feature type="compositionally biased region" description="Basic and acidic residues" evidence="6">
    <location>
        <begin position="18"/>
        <end position="28"/>
    </location>
</feature>
<feature type="active site" description="Nucleophile" evidence="5">
    <location>
        <position position="434"/>
    </location>
</feature>
<dbReference type="AlphaFoldDB" id="N1V3U2"/>
<organism evidence="8 9">
    <name type="scientific">Arthrobacter crystallopoietes BAB-32</name>
    <dbReference type="NCBI Taxonomy" id="1246476"/>
    <lineage>
        <taxon>Bacteria</taxon>
        <taxon>Bacillati</taxon>
        <taxon>Actinomycetota</taxon>
        <taxon>Actinomycetes</taxon>
        <taxon>Micrococcales</taxon>
        <taxon>Micrococcaceae</taxon>
        <taxon>Crystallibacter</taxon>
    </lineage>
</organism>
<dbReference type="Gene3D" id="3.40.50.150">
    <property type="entry name" value="Vaccinia Virus protein VP39"/>
    <property type="match status" value="1"/>
</dbReference>
<feature type="binding site" evidence="5">
    <location>
        <position position="336"/>
    </location>
    <ligand>
        <name>S-adenosyl-L-methionine</name>
        <dbReference type="ChEBI" id="CHEBI:59789"/>
    </ligand>
</feature>
<dbReference type="InterPro" id="IPR049560">
    <property type="entry name" value="MeTrfase_RsmB-F_NOP2_cat"/>
</dbReference>
<name>N1V3U2_9MICC</name>
<dbReference type="InterPro" id="IPR035926">
    <property type="entry name" value="NusB-like_sf"/>
</dbReference>
<dbReference type="PANTHER" id="PTHR22807:SF53">
    <property type="entry name" value="RIBOSOMAL RNA SMALL SUBUNIT METHYLTRANSFERASE B-RELATED"/>
    <property type="match status" value="1"/>
</dbReference>
<dbReference type="GO" id="GO:0008173">
    <property type="term" value="F:RNA methyltransferase activity"/>
    <property type="evidence" value="ECO:0007669"/>
    <property type="project" value="InterPro"/>
</dbReference>
<protein>
    <submittedName>
        <fullName evidence="8">Ribosomal RNA small subunit methyltransferase RsmB</fullName>
    </submittedName>
</protein>
<evidence type="ECO:0000256" key="6">
    <source>
        <dbReference type="SAM" id="MobiDB-lite"/>
    </source>
</evidence>
<feature type="compositionally biased region" description="Low complexity" evidence="6">
    <location>
        <begin position="1"/>
        <end position="10"/>
    </location>
</feature>
<dbReference type="SUPFAM" id="SSF48013">
    <property type="entry name" value="NusB-like"/>
    <property type="match status" value="1"/>
</dbReference>